<keyword evidence="2" id="KW-0812">Transmembrane</keyword>
<proteinExistence type="predicted"/>
<evidence type="ECO:0000313" key="3">
    <source>
        <dbReference type="EMBL" id="KAF5736301.1"/>
    </source>
</evidence>
<reference evidence="3 4" key="1">
    <citation type="journal article" date="2020" name="Nat. Commun.">
        <title>Genome of Tripterygium wilfordii and identification of cytochrome P450 involved in triptolide biosynthesis.</title>
        <authorList>
            <person name="Tu L."/>
            <person name="Su P."/>
            <person name="Zhang Z."/>
            <person name="Gao L."/>
            <person name="Wang J."/>
            <person name="Hu T."/>
            <person name="Zhou J."/>
            <person name="Zhang Y."/>
            <person name="Zhao Y."/>
            <person name="Liu Y."/>
            <person name="Song Y."/>
            <person name="Tong Y."/>
            <person name="Lu Y."/>
            <person name="Yang J."/>
            <person name="Xu C."/>
            <person name="Jia M."/>
            <person name="Peters R.J."/>
            <person name="Huang L."/>
            <person name="Gao W."/>
        </authorList>
    </citation>
    <scope>NUCLEOTIDE SEQUENCE [LARGE SCALE GENOMIC DNA]</scope>
    <source>
        <strain evidence="4">cv. XIE 37</strain>
        <tissue evidence="3">Leaf</tissue>
    </source>
</reference>
<dbReference type="PANTHER" id="PTHR44067">
    <property type="entry name" value="S-ADENOSYL-L-METHIONINE-DEPENDENT METHYLTRANSFERASE SUPERFAMILY PROTEIN-RELATED"/>
    <property type="match status" value="1"/>
</dbReference>
<dbReference type="InParanoid" id="A0A7J7CQG4"/>
<name>A0A7J7CQG4_TRIWF</name>
<dbReference type="AlphaFoldDB" id="A0A7J7CQG4"/>
<keyword evidence="2" id="KW-0472">Membrane</keyword>
<gene>
    <name evidence="3" type="ORF">HS088_TW14G00441</name>
</gene>
<evidence type="ECO:0000256" key="2">
    <source>
        <dbReference type="SAM" id="Phobius"/>
    </source>
</evidence>
<evidence type="ECO:0000256" key="1">
    <source>
        <dbReference type="SAM" id="MobiDB-lite"/>
    </source>
</evidence>
<dbReference type="PANTHER" id="PTHR44067:SF5">
    <property type="entry name" value="EXPRESSED PROTEIN"/>
    <property type="match status" value="1"/>
</dbReference>
<dbReference type="InterPro" id="IPR053223">
    <property type="entry name" value="Prob_Methyltransferase"/>
</dbReference>
<keyword evidence="4" id="KW-1185">Reference proteome</keyword>
<dbReference type="EMBL" id="JAAARO010000014">
    <property type="protein sequence ID" value="KAF5736301.1"/>
    <property type="molecule type" value="Genomic_DNA"/>
</dbReference>
<keyword evidence="2" id="KW-1133">Transmembrane helix</keyword>
<organism evidence="3 4">
    <name type="scientific">Tripterygium wilfordii</name>
    <name type="common">Thunder God vine</name>
    <dbReference type="NCBI Taxonomy" id="458696"/>
    <lineage>
        <taxon>Eukaryota</taxon>
        <taxon>Viridiplantae</taxon>
        <taxon>Streptophyta</taxon>
        <taxon>Embryophyta</taxon>
        <taxon>Tracheophyta</taxon>
        <taxon>Spermatophyta</taxon>
        <taxon>Magnoliopsida</taxon>
        <taxon>eudicotyledons</taxon>
        <taxon>Gunneridae</taxon>
        <taxon>Pentapetalae</taxon>
        <taxon>rosids</taxon>
        <taxon>fabids</taxon>
        <taxon>Celastrales</taxon>
        <taxon>Celastraceae</taxon>
        <taxon>Tripterygium</taxon>
    </lineage>
</organism>
<accession>A0A7J7CQG4</accession>
<dbReference type="Proteomes" id="UP000593562">
    <property type="component" value="Unassembled WGS sequence"/>
</dbReference>
<comment type="caution">
    <text evidence="3">The sequence shown here is derived from an EMBL/GenBank/DDBJ whole genome shotgun (WGS) entry which is preliminary data.</text>
</comment>
<feature type="transmembrane region" description="Helical" evidence="2">
    <location>
        <begin position="6"/>
        <end position="26"/>
    </location>
</feature>
<evidence type="ECO:0000313" key="4">
    <source>
        <dbReference type="Proteomes" id="UP000593562"/>
    </source>
</evidence>
<feature type="region of interest" description="Disordered" evidence="1">
    <location>
        <begin position="63"/>
        <end position="89"/>
    </location>
</feature>
<protein>
    <submittedName>
        <fullName evidence="3">Uncharacterized protein</fullName>
    </submittedName>
</protein>
<sequence>MGVTMGLNLILLLTMVATNILSLYHLSTIIQSPQSPTSQPFPMNPIPDNLIRQLQTIRAAISHHMHHHPSPSTSTDTTTTTTDNNNNKPTIPSDLLLYAQLSPIASSCQNNADLLHKDMTYSPFSLCPQDSDLAETLILHGCHPLPRRRCFSRTPSKTSNSLPLNPFPSSSLILW</sequence>
<feature type="compositionally biased region" description="Low complexity" evidence="1">
    <location>
        <begin position="72"/>
        <end position="87"/>
    </location>
</feature>